<dbReference type="GO" id="GO:0046576">
    <property type="term" value="F:rhamnogalacturonan alpha-L-rhamnopyranosyl-(1-&gt;4)-alpha-D-galactopyranosyluronide lyase activity"/>
    <property type="evidence" value="ECO:0007669"/>
    <property type="project" value="UniProtKB-ARBA"/>
</dbReference>
<keyword evidence="4" id="KW-0325">Glycoprotein</keyword>
<keyword evidence="7" id="KW-1133">Transmembrane helix</keyword>
<dbReference type="EMBL" id="HBIO01027000">
    <property type="protein sequence ID" value="CAE0475881.1"/>
    <property type="molecule type" value="Transcribed_RNA"/>
</dbReference>
<comment type="similarity">
    <text evidence="1 6">Belongs to the glycosyl hydrolase 28 family.</text>
</comment>
<evidence type="ECO:0000313" key="8">
    <source>
        <dbReference type="EMBL" id="CAE0475880.1"/>
    </source>
</evidence>
<dbReference type="GO" id="GO:0004650">
    <property type="term" value="F:polygalacturonase activity"/>
    <property type="evidence" value="ECO:0007669"/>
    <property type="project" value="InterPro"/>
</dbReference>
<name>A0A6S8Z985_9STRA</name>
<keyword evidence="3" id="KW-1015">Disulfide bond</keyword>
<evidence type="ECO:0000256" key="1">
    <source>
        <dbReference type="ARBA" id="ARBA00008834"/>
    </source>
</evidence>
<keyword evidence="5 6" id="KW-0326">Glycosidase</keyword>
<feature type="transmembrane region" description="Helical" evidence="7">
    <location>
        <begin position="668"/>
        <end position="689"/>
    </location>
</feature>
<dbReference type="Pfam" id="PF00295">
    <property type="entry name" value="Glyco_hydro_28"/>
    <property type="match status" value="1"/>
</dbReference>
<dbReference type="InterPro" id="IPR011050">
    <property type="entry name" value="Pectin_lyase_fold/virulence"/>
</dbReference>
<evidence type="ECO:0000313" key="9">
    <source>
        <dbReference type="EMBL" id="CAE0475881.1"/>
    </source>
</evidence>
<organism evidence="8">
    <name type="scientific">Chaetoceros debilis</name>
    <dbReference type="NCBI Taxonomy" id="122233"/>
    <lineage>
        <taxon>Eukaryota</taxon>
        <taxon>Sar</taxon>
        <taxon>Stramenopiles</taxon>
        <taxon>Ochrophyta</taxon>
        <taxon>Bacillariophyta</taxon>
        <taxon>Coscinodiscophyceae</taxon>
        <taxon>Chaetocerotophycidae</taxon>
        <taxon>Chaetocerotales</taxon>
        <taxon>Chaetocerotaceae</taxon>
        <taxon>Chaetoceros</taxon>
    </lineage>
</organism>
<accession>A0A6S8Z985</accession>
<evidence type="ECO:0000256" key="3">
    <source>
        <dbReference type="ARBA" id="ARBA00023157"/>
    </source>
</evidence>
<dbReference type="Gene3D" id="2.160.20.10">
    <property type="entry name" value="Single-stranded right-handed beta-helix, Pectin lyase-like"/>
    <property type="match status" value="1"/>
</dbReference>
<evidence type="ECO:0000256" key="5">
    <source>
        <dbReference type="ARBA" id="ARBA00023295"/>
    </source>
</evidence>
<dbReference type="GO" id="GO:0005975">
    <property type="term" value="P:carbohydrate metabolic process"/>
    <property type="evidence" value="ECO:0007669"/>
    <property type="project" value="InterPro"/>
</dbReference>
<keyword evidence="7" id="KW-0472">Membrane</keyword>
<dbReference type="InterPro" id="IPR012334">
    <property type="entry name" value="Pectin_lyas_fold"/>
</dbReference>
<evidence type="ECO:0000256" key="6">
    <source>
        <dbReference type="RuleBase" id="RU361169"/>
    </source>
</evidence>
<gene>
    <name evidence="8" type="ORF">CDEB00056_LOCUS20733</name>
    <name evidence="9" type="ORF">CDEB00056_LOCUS20734</name>
</gene>
<evidence type="ECO:0000256" key="4">
    <source>
        <dbReference type="ARBA" id="ARBA00023180"/>
    </source>
</evidence>
<dbReference type="EMBL" id="HBIO01026998">
    <property type="protein sequence ID" value="CAE0475880.1"/>
    <property type="molecule type" value="Transcribed_RNA"/>
</dbReference>
<protein>
    <recommendedName>
        <fullName evidence="10">Endo-polygalacturonase</fullName>
    </recommendedName>
</protein>
<evidence type="ECO:0000256" key="7">
    <source>
        <dbReference type="SAM" id="Phobius"/>
    </source>
</evidence>
<dbReference type="SUPFAM" id="SSF51126">
    <property type="entry name" value="Pectin lyase-like"/>
    <property type="match status" value="1"/>
</dbReference>
<dbReference type="PANTHER" id="PTHR31736:SF19">
    <property type="entry name" value="PECTIN LYASE SUPERFAMILY PROTEIN-RELATED"/>
    <property type="match status" value="1"/>
</dbReference>
<sequence length="733" mass="82439">MNQSSCTIIKTCFKPPNRTSSQFNRLSLPTPEEMGQSNVQFRRSRRYHHRIQIARRPHLLIVLIILMHLISGRMAAASRSLHDFETYLGGIPFKSSPEVLEHNTKILELYLNFEASGSALYVPDKVFHFYPDIFASSVVDFQFIIKGTLQFHRPKLMPDANDDQDASSSPDACIMFENCNSIHITSKSEITELGSLVFDYELDAESHSIAENSPVGFGGHGDSSGISHKRGIIDGMGSEYWGIPFIGYIQLGEDRPNLFEIKRCINTLIEHMIFKNAPLYTVNLRDSHYAKIRHTSIIARRTKMDGHALVDLSAFNTDGLDVSGKHMHGHDIDIWNQDDCIAVKDGSRDMLFERITASGLGLTVGSIGSKTVNNIVFRDSILYKSYKGIFMKFRDKLNEHIPGLIEDVTFENIEIVEPQSWGVWIGPAQQAISANVCKASPCSLCWPDLPFTECNGIPQSQFNRITLKDVSIHRPMKAPGVNLLGHDTNTINNLHFHNFLVSPDLPQKYVGVSKTDLFRGLRELDSEPVGDRYLQPEYVTCYVFAFFSLIFLIGLFFTIIFVGIRSLLRFMYRCFTCSKTAECSNFETEGSLYTDSSDEEDCTNDDDEIQLSSSIDCEDVIIVGEMSTRKWLGVRRCCSSYTGRGRDKGGDGDGNINKSGTWKKYRTVLMFNVLMLNGVALLVLIFATMPPKQNVTIMESYFLCDGVENAIATGETWPVPQCFQDQTTATIGR</sequence>
<feature type="transmembrane region" description="Helical" evidence="7">
    <location>
        <begin position="59"/>
        <end position="76"/>
    </location>
</feature>
<keyword evidence="2 6" id="KW-0378">Hydrolase</keyword>
<evidence type="ECO:0008006" key="10">
    <source>
        <dbReference type="Google" id="ProtNLM"/>
    </source>
</evidence>
<feature type="transmembrane region" description="Helical" evidence="7">
    <location>
        <begin position="542"/>
        <end position="564"/>
    </location>
</feature>
<dbReference type="AlphaFoldDB" id="A0A6S8Z985"/>
<reference evidence="8" key="1">
    <citation type="submission" date="2021-01" db="EMBL/GenBank/DDBJ databases">
        <authorList>
            <person name="Corre E."/>
            <person name="Pelletier E."/>
            <person name="Niang G."/>
            <person name="Scheremetjew M."/>
            <person name="Finn R."/>
            <person name="Kale V."/>
            <person name="Holt S."/>
            <person name="Cochrane G."/>
            <person name="Meng A."/>
            <person name="Brown T."/>
            <person name="Cohen L."/>
        </authorList>
    </citation>
    <scope>NUCLEOTIDE SEQUENCE</scope>
    <source>
        <strain evidence="8">MM31A-1</strain>
    </source>
</reference>
<proteinExistence type="inferred from homology"/>
<keyword evidence="7" id="KW-0812">Transmembrane</keyword>
<evidence type="ECO:0000256" key="2">
    <source>
        <dbReference type="ARBA" id="ARBA00022801"/>
    </source>
</evidence>
<dbReference type="PANTHER" id="PTHR31736">
    <property type="match status" value="1"/>
</dbReference>
<dbReference type="InterPro" id="IPR000743">
    <property type="entry name" value="Glyco_hydro_28"/>
</dbReference>